<dbReference type="EMBL" id="JJMM01000014">
    <property type="protein sequence ID" value="KDR94582.1"/>
    <property type="molecule type" value="Genomic_DNA"/>
</dbReference>
<dbReference type="InterPro" id="IPR013328">
    <property type="entry name" value="6PGD_dom2"/>
</dbReference>
<dbReference type="PANTHER" id="PTHR38015">
    <property type="entry name" value="BLR6086 PROTEIN"/>
    <property type="match status" value="1"/>
</dbReference>
<dbReference type="Proteomes" id="UP000027946">
    <property type="component" value="Unassembled WGS sequence"/>
</dbReference>
<dbReference type="STRING" id="1121324.CLIT_14c00430"/>
<sequence>MSKKLNWAIVGGGNGGQAMAGHIGVKGFSVKLYDVFEKTVDAINEKGGIELTGAVQGFGKVDMASTDISKVIEGTDIVVVVLPSLYHASIAKACAPHLEDGQIVVLHPGASCGALEFRRVLDESGCKADVVVAETQTLLYACRAKVPGEAYIFGVKNINEVAALPATQNKKVVEALNTAFPEFKEGKNVLATSLENINAMLHPAPSLLNVARIESEGEWQYYYDGFTPTVGQYIEDMDKERLELGRVLGLELRPMTEWFEVMYDAYGDTFADQVKVNKSYDGIMGQKTLKTRYVLEDVPNSLKAIVSLGKLAGVNVDRMETIVKLGEYMLGEDIDKGGRTVENLGLAGMSVQELVNYVETGARK</sequence>
<evidence type="ECO:0000313" key="4">
    <source>
        <dbReference type="EMBL" id="KDR94582.1"/>
    </source>
</evidence>
<dbReference type="AlphaFoldDB" id="A0A069RK36"/>
<dbReference type="Pfam" id="PF02317">
    <property type="entry name" value="Octopine_DH"/>
    <property type="match status" value="1"/>
</dbReference>
<evidence type="ECO:0000259" key="3">
    <source>
        <dbReference type="Pfam" id="PF02317"/>
    </source>
</evidence>
<accession>A0A069RK36</accession>
<dbReference type="InterPro" id="IPR003421">
    <property type="entry name" value="Opine_DH"/>
</dbReference>
<dbReference type="InterPro" id="IPR036291">
    <property type="entry name" value="NAD(P)-bd_dom_sf"/>
</dbReference>
<dbReference type="InterPro" id="IPR011128">
    <property type="entry name" value="G3P_DH_NAD-dep_N"/>
</dbReference>
<dbReference type="RefSeq" id="WP_038266419.1">
    <property type="nucleotide sequence ID" value="NZ_FSRH01000016.1"/>
</dbReference>
<dbReference type="Gene3D" id="3.40.50.720">
    <property type="entry name" value="NAD(P)-binding Rossmann-like Domain"/>
    <property type="match status" value="1"/>
</dbReference>
<comment type="caution">
    <text evidence="4">The sequence shown here is derived from an EMBL/GenBank/DDBJ whole genome shotgun (WGS) entry which is preliminary data.</text>
</comment>
<dbReference type="GO" id="GO:0051287">
    <property type="term" value="F:NAD binding"/>
    <property type="evidence" value="ECO:0007669"/>
    <property type="project" value="InterPro"/>
</dbReference>
<name>A0A069RK36_PEPLI</name>
<organism evidence="4 5">
    <name type="scientific">Peptoclostridium litorale DSM 5388</name>
    <dbReference type="NCBI Taxonomy" id="1121324"/>
    <lineage>
        <taxon>Bacteria</taxon>
        <taxon>Bacillati</taxon>
        <taxon>Bacillota</taxon>
        <taxon>Clostridia</taxon>
        <taxon>Peptostreptococcales</taxon>
        <taxon>Peptoclostridiaceae</taxon>
        <taxon>Peptoclostridium</taxon>
    </lineage>
</organism>
<dbReference type="InterPro" id="IPR051729">
    <property type="entry name" value="Opine/Lysopine_DH"/>
</dbReference>
<feature type="domain" description="Glycerol-3-phosphate dehydrogenase NAD-dependent N-terminal" evidence="2">
    <location>
        <begin position="8"/>
        <end position="105"/>
    </location>
</feature>
<dbReference type="Pfam" id="PF01210">
    <property type="entry name" value="NAD_Gly3P_dh_N"/>
    <property type="match status" value="1"/>
</dbReference>
<proteinExistence type="predicted"/>
<dbReference type="GO" id="GO:0046168">
    <property type="term" value="P:glycerol-3-phosphate catabolic process"/>
    <property type="evidence" value="ECO:0007669"/>
    <property type="project" value="InterPro"/>
</dbReference>
<keyword evidence="5" id="KW-1185">Reference proteome</keyword>
<evidence type="ECO:0000259" key="2">
    <source>
        <dbReference type="Pfam" id="PF01210"/>
    </source>
</evidence>
<keyword evidence="1 4" id="KW-0560">Oxidoreductase</keyword>
<dbReference type="InterPro" id="IPR008927">
    <property type="entry name" value="6-PGluconate_DH-like_C_sf"/>
</dbReference>
<dbReference type="PANTHER" id="PTHR38015:SF1">
    <property type="entry name" value="OPINE DEHYDROGENASE DOMAIN-CONTAINING PROTEIN"/>
    <property type="match status" value="1"/>
</dbReference>
<dbReference type="GO" id="GO:0016616">
    <property type="term" value="F:oxidoreductase activity, acting on the CH-OH group of donors, NAD or NADP as acceptor"/>
    <property type="evidence" value="ECO:0007669"/>
    <property type="project" value="InterPro"/>
</dbReference>
<dbReference type="OrthoDB" id="1073746at2"/>
<dbReference type="SUPFAM" id="SSF48179">
    <property type="entry name" value="6-phosphogluconate dehydrogenase C-terminal domain-like"/>
    <property type="match status" value="1"/>
</dbReference>
<feature type="domain" description="Opine dehydrogenase" evidence="3">
    <location>
        <begin position="187"/>
        <end position="329"/>
    </location>
</feature>
<evidence type="ECO:0000256" key="1">
    <source>
        <dbReference type="ARBA" id="ARBA00023002"/>
    </source>
</evidence>
<gene>
    <name evidence="4" type="primary">odh2</name>
    <name evidence="4" type="ORF">CLIT_14c00430</name>
</gene>
<dbReference type="EC" id="1.5.1.28" evidence="4"/>
<dbReference type="eggNOG" id="COG0240">
    <property type="taxonomic scope" value="Bacteria"/>
</dbReference>
<evidence type="ECO:0000313" key="5">
    <source>
        <dbReference type="Proteomes" id="UP000027946"/>
    </source>
</evidence>
<dbReference type="SUPFAM" id="SSF51735">
    <property type="entry name" value="NAD(P)-binding Rossmann-fold domains"/>
    <property type="match status" value="1"/>
</dbReference>
<reference evidence="4 5" key="1">
    <citation type="submission" date="2014-03" db="EMBL/GenBank/DDBJ databases">
        <title>Genome sequence of Clostridium litorale W6, DSM 5388.</title>
        <authorList>
            <person name="Poehlein A."/>
            <person name="Jagirdar A."/>
            <person name="Khonsari B."/>
            <person name="Chibani C.M."/>
            <person name="Gutierrez Gutierrez D.A."/>
            <person name="Davydova E."/>
            <person name="Alghaithi H.S."/>
            <person name="Nair K.P."/>
            <person name="Dhamotharan K."/>
            <person name="Chandran L."/>
            <person name="G W."/>
            <person name="Daniel R."/>
        </authorList>
    </citation>
    <scope>NUCLEOTIDE SEQUENCE [LARGE SCALE GENOMIC DNA]</scope>
    <source>
        <strain evidence="4 5">W6</strain>
    </source>
</reference>
<protein>
    <submittedName>
        <fullName evidence="4">Opine dehydrogenase Odh</fullName>
        <ecNumber evidence="4">1.5.1.28</ecNumber>
    </submittedName>
</protein>
<dbReference type="Gene3D" id="1.10.1040.10">
    <property type="entry name" value="N-(1-d-carboxylethyl)-l-norvaline Dehydrogenase, domain 2"/>
    <property type="match status" value="1"/>
</dbReference>
<dbReference type="GO" id="GO:0047129">
    <property type="term" value="F:opine dehydrogenase activity"/>
    <property type="evidence" value="ECO:0007669"/>
    <property type="project" value="UniProtKB-EC"/>
</dbReference>